<comment type="caution">
    <text evidence="1">The sequence shown here is derived from an EMBL/GenBank/DDBJ whole genome shotgun (WGS) entry which is preliminary data.</text>
</comment>
<dbReference type="AlphaFoldDB" id="A0A5B7GYU6"/>
<dbReference type="Proteomes" id="UP000324222">
    <property type="component" value="Unassembled WGS sequence"/>
</dbReference>
<sequence length="126" mass="14405">MAPLPSHLSLKLNSIFRLANNSTFDDSDLVLPSPPFSDYFMPTIKVLCNDVFHAVAGLNPRKPYELDEVPPIALKKLLSCLHLAWPNSFTYVYRLLPFLLARNLPTFSLFLKRVTTLILQTKVLRY</sequence>
<evidence type="ECO:0000313" key="2">
    <source>
        <dbReference type="Proteomes" id="UP000324222"/>
    </source>
</evidence>
<evidence type="ECO:0000313" key="1">
    <source>
        <dbReference type="EMBL" id="MPC62759.1"/>
    </source>
</evidence>
<protein>
    <submittedName>
        <fullName evidence="1">Uncharacterized protein</fullName>
    </submittedName>
</protein>
<dbReference type="EMBL" id="VSRR010020032">
    <property type="protein sequence ID" value="MPC62759.1"/>
    <property type="molecule type" value="Genomic_DNA"/>
</dbReference>
<gene>
    <name evidence="1" type="ORF">E2C01_056849</name>
</gene>
<keyword evidence="2" id="KW-1185">Reference proteome</keyword>
<proteinExistence type="predicted"/>
<name>A0A5B7GYU6_PORTR</name>
<accession>A0A5B7GYU6</accession>
<organism evidence="1 2">
    <name type="scientific">Portunus trituberculatus</name>
    <name type="common">Swimming crab</name>
    <name type="synonym">Neptunus trituberculatus</name>
    <dbReference type="NCBI Taxonomy" id="210409"/>
    <lineage>
        <taxon>Eukaryota</taxon>
        <taxon>Metazoa</taxon>
        <taxon>Ecdysozoa</taxon>
        <taxon>Arthropoda</taxon>
        <taxon>Crustacea</taxon>
        <taxon>Multicrustacea</taxon>
        <taxon>Malacostraca</taxon>
        <taxon>Eumalacostraca</taxon>
        <taxon>Eucarida</taxon>
        <taxon>Decapoda</taxon>
        <taxon>Pleocyemata</taxon>
        <taxon>Brachyura</taxon>
        <taxon>Eubrachyura</taxon>
        <taxon>Portunoidea</taxon>
        <taxon>Portunidae</taxon>
        <taxon>Portuninae</taxon>
        <taxon>Portunus</taxon>
    </lineage>
</organism>
<reference evidence="1 2" key="1">
    <citation type="submission" date="2019-05" db="EMBL/GenBank/DDBJ databases">
        <title>Another draft genome of Portunus trituberculatus and its Hox gene families provides insights of decapod evolution.</title>
        <authorList>
            <person name="Jeong J.-H."/>
            <person name="Song I."/>
            <person name="Kim S."/>
            <person name="Choi T."/>
            <person name="Kim D."/>
            <person name="Ryu S."/>
            <person name="Kim W."/>
        </authorList>
    </citation>
    <scope>NUCLEOTIDE SEQUENCE [LARGE SCALE GENOMIC DNA]</scope>
    <source>
        <tissue evidence="1">Muscle</tissue>
    </source>
</reference>